<dbReference type="EMBL" id="FTMF01000010">
    <property type="protein sequence ID" value="SIQ93483.1"/>
    <property type="molecule type" value="Genomic_DNA"/>
</dbReference>
<evidence type="ECO:0000313" key="1">
    <source>
        <dbReference type="EMBL" id="SIQ93483.1"/>
    </source>
</evidence>
<accession>A0A381FBE6</accession>
<gene>
    <name evidence="2" type="ORF">NCTC13560_02258</name>
    <name evidence="1" type="ORF">SAMN05421682_11078</name>
</gene>
<reference evidence="1 3" key="1">
    <citation type="submission" date="2017-01" db="EMBL/GenBank/DDBJ databases">
        <authorList>
            <person name="Varghese N."/>
            <person name="Submissions S."/>
        </authorList>
    </citation>
    <scope>NUCLEOTIDE SEQUENCE [LARGE SCALE GENOMIC DNA]</scope>
    <source>
        <strain evidence="1 3">ATCC 27950</strain>
    </source>
</reference>
<dbReference type="Proteomes" id="UP000185725">
    <property type="component" value="Unassembled WGS sequence"/>
</dbReference>
<evidence type="ECO:0000313" key="3">
    <source>
        <dbReference type="Proteomes" id="UP000185725"/>
    </source>
</evidence>
<keyword evidence="3" id="KW-1185">Reference proteome</keyword>
<evidence type="ECO:0000313" key="4">
    <source>
        <dbReference type="Proteomes" id="UP000255231"/>
    </source>
</evidence>
<dbReference type="AlphaFoldDB" id="A0A381FBE6"/>
<organism evidence="2 4">
    <name type="scientific">Chryseobacterium indoltheticum</name>
    <dbReference type="NCBI Taxonomy" id="254"/>
    <lineage>
        <taxon>Bacteria</taxon>
        <taxon>Pseudomonadati</taxon>
        <taxon>Bacteroidota</taxon>
        <taxon>Flavobacteriia</taxon>
        <taxon>Flavobacteriales</taxon>
        <taxon>Weeksellaceae</taxon>
        <taxon>Chryseobacterium group</taxon>
        <taxon>Chryseobacterium</taxon>
    </lineage>
</organism>
<dbReference type="RefSeq" id="WP_076561599.1">
    <property type="nucleotide sequence ID" value="NZ_CP033929.1"/>
</dbReference>
<proteinExistence type="predicted"/>
<dbReference type="GeneID" id="303673681"/>
<dbReference type="EMBL" id="UFVS01000001">
    <property type="protein sequence ID" value="SUX43890.1"/>
    <property type="molecule type" value="Genomic_DNA"/>
</dbReference>
<sequence length="88" mass="10219">MNFIEFTKEHLSFNEEQQEYWIEIPKEQIDTKIELVQIVNEDGSFSEADVEIGEDDLTYTVSLQFPANLRVNFSENIEQSEASNLATE</sequence>
<evidence type="ECO:0000313" key="2">
    <source>
        <dbReference type="EMBL" id="SUX43890.1"/>
    </source>
</evidence>
<dbReference type="KEGG" id="cil:EG358_08225"/>
<protein>
    <submittedName>
        <fullName evidence="2">Uncharacterized protein</fullName>
    </submittedName>
</protein>
<dbReference type="Proteomes" id="UP000255231">
    <property type="component" value="Unassembled WGS sequence"/>
</dbReference>
<dbReference type="OrthoDB" id="1264260at2"/>
<name>A0A381FBE6_9FLAO</name>
<reference evidence="2 4" key="2">
    <citation type="submission" date="2018-06" db="EMBL/GenBank/DDBJ databases">
        <authorList>
            <consortium name="Pathogen Informatics"/>
            <person name="Doyle S."/>
        </authorList>
    </citation>
    <scope>NUCLEOTIDE SEQUENCE [LARGE SCALE GENOMIC DNA]</scope>
    <source>
        <strain evidence="2 4">NCTC13560</strain>
    </source>
</reference>